<dbReference type="Pfam" id="PF00082">
    <property type="entry name" value="Peptidase_S8"/>
    <property type="match status" value="1"/>
</dbReference>
<dbReference type="InterPro" id="IPR034074">
    <property type="entry name" value="Y4bN_pept_dom"/>
</dbReference>
<dbReference type="RefSeq" id="WP_183721049.1">
    <property type="nucleotide sequence ID" value="NZ_JACHGO010000007.1"/>
</dbReference>
<keyword evidence="6" id="KW-1185">Reference proteome</keyword>
<dbReference type="InterPro" id="IPR036852">
    <property type="entry name" value="Peptidase_S8/S53_dom_sf"/>
</dbReference>
<accession>A0A7W8C2A2</accession>
<keyword evidence="1" id="KW-0645">Protease</keyword>
<organism evidence="5 6">
    <name type="scientific">Desulfovibrio intestinalis</name>
    <dbReference type="NCBI Taxonomy" id="58621"/>
    <lineage>
        <taxon>Bacteria</taxon>
        <taxon>Pseudomonadati</taxon>
        <taxon>Thermodesulfobacteriota</taxon>
        <taxon>Desulfovibrionia</taxon>
        <taxon>Desulfovibrionales</taxon>
        <taxon>Desulfovibrionaceae</taxon>
        <taxon>Desulfovibrio</taxon>
    </lineage>
</organism>
<evidence type="ECO:0000256" key="2">
    <source>
        <dbReference type="ARBA" id="ARBA00022801"/>
    </source>
</evidence>
<evidence type="ECO:0000313" key="5">
    <source>
        <dbReference type="EMBL" id="MBB5144322.1"/>
    </source>
</evidence>
<keyword evidence="3" id="KW-0720">Serine protease</keyword>
<proteinExistence type="predicted"/>
<evidence type="ECO:0000256" key="3">
    <source>
        <dbReference type="ARBA" id="ARBA00022825"/>
    </source>
</evidence>
<dbReference type="InterPro" id="IPR000209">
    <property type="entry name" value="Peptidase_S8/S53_dom"/>
</dbReference>
<evidence type="ECO:0000313" key="6">
    <source>
        <dbReference type="Proteomes" id="UP000539075"/>
    </source>
</evidence>
<protein>
    <recommendedName>
        <fullName evidence="4">Peptidase S8/S53 domain-containing protein</fullName>
    </recommendedName>
</protein>
<dbReference type="Proteomes" id="UP000539075">
    <property type="component" value="Unassembled WGS sequence"/>
</dbReference>
<evidence type="ECO:0000256" key="1">
    <source>
        <dbReference type="ARBA" id="ARBA00022670"/>
    </source>
</evidence>
<evidence type="ECO:0000259" key="4">
    <source>
        <dbReference type="Pfam" id="PF00082"/>
    </source>
</evidence>
<reference evidence="5 6" key="1">
    <citation type="submission" date="2020-08" db="EMBL/GenBank/DDBJ databases">
        <title>Genomic Encyclopedia of Type Strains, Phase IV (KMG-IV): sequencing the most valuable type-strain genomes for metagenomic binning, comparative biology and taxonomic classification.</title>
        <authorList>
            <person name="Goeker M."/>
        </authorList>
    </citation>
    <scope>NUCLEOTIDE SEQUENCE [LARGE SCALE GENOMIC DNA]</scope>
    <source>
        <strain evidence="5 6">DSM 11275</strain>
    </source>
</reference>
<dbReference type="GO" id="GO:0004252">
    <property type="term" value="F:serine-type endopeptidase activity"/>
    <property type="evidence" value="ECO:0007669"/>
    <property type="project" value="InterPro"/>
</dbReference>
<comment type="caution">
    <text evidence="5">The sequence shown here is derived from an EMBL/GenBank/DDBJ whole genome shotgun (WGS) entry which is preliminary data.</text>
</comment>
<keyword evidence="2" id="KW-0378">Hydrolase</keyword>
<dbReference type="GO" id="GO:0006508">
    <property type="term" value="P:proteolysis"/>
    <property type="evidence" value="ECO:0007669"/>
    <property type="project" value="UniProtKB-KW"/>
</dbReference>
<sequence>MQEYPLLFIPTEPELKRYKGNGGGDPKYPLRTPRAHADHVQRLFTAAWAENTRSTEQSVLPLPAKKGVYLQVKGAAGKDLATKSLDSSRGDYTLLNVKQLVENDAKTTVATIFIPNEKKENFTKKIQSYATELTIKGNPKNGELISGIEEIRLALLDDFWTDAQAEMPREIPQWCELWLKDDETAEAVRRFEQQAEALQIKYSKTSRLSFPERVVVLAKINRDAFHRLLQVSSDIAECRLAREPAEFFLDLTPKEQADWATSLLGKTQFDTESSVSVCILDTGVNNGHSLLAPVLQDEDMHTVCPDWGINDHHGHGTGMAGIATYGNLTEALASTDQITISHCLESCKIRPPQDDLPKKLYGFVTVRAVQQARNAAPERKRQLCMAVSASSPFADKGEPTSWSAAIDRLAAGVGDDTKHLVLLSAGNIRNNEDWANYPNSNLAMSVEDPAQSWNALTIGAFTKFTQLENQAGDPVAVAPQGGLSPHSRTSCKWASQRPSKPDVVFEGGNVARSADGYCCTHDALGVLTTSSRMQHRLFTNFDATSAATAEAAWFAAQLQLAYPEAWPETIRALMVHSAEWTTAMREQFAPGASKTEIAKLKRICGHGVPSLQRAVRCLNNNLVLVAEREFMPFRYFDENVNKLVEGMQLQMFDLPWPKDALLDLAETPVTLRITLSYFIEPSPGQRGWDSKYRYASHGLRFEVCGPHESLQDFEKRINRAAREEEEDVPAPPRDAALSERWGIGRNGRNSGSVHSDYWEGTGAEIAVCNRVAVFPVGGWWKTRAHLKKADSLARYSLIISLHTEAQEVDIYTPVKVAIDNQIQIPVAVPV</sequence>
<gene>
    <name evidence="5" type="ORF">HNQ38_002433</name>
</gene>
<dbReference type="AlphaFoldDB" id="A0A7W8C2A2"/>
<feature type="domain" description="Peptidase S8/S53" evidence="4">
    <location>
        <begin position="273"/>
        <end position="607"/>
    </location>
</feature>
<dbReference type="PRINTS" id="PR00723">
    <property type="entry name" value="SUBTILISIN"/>
</dbReference>
<dbReference type="InterPro" id="IPR015500">
    <property type="entry name" value="Peptidase_S8_subtilisin-rel"/>
</dbReference>
<dbReference type="SUPFAM" id="SSF52743">
    <property type="entry name" value="Subtilisin-like"/>
    <property type="match status" value="1"/>
</dbReference>
<dbReference type="CDD" id="cd04847">
    <property type="entry name" value="Peptidases_S8_Subtilisin_like_2"/>
    <property type="match status" value="1"/>
</dbReference>
<dbReference type="Gene3D" id="3.40.50.200">
    <property type="entry name" value="Peptidase S8/S53 domain"/>
    <property type="match status" value="1"/>
</dbReference>
<name>A0A7W8C2A2_9BACT</name>
<dbReference type="EMBL" id="JACHGO010000007">
    <property type="protein sequence ID" value="MBB5144322.1"/>
    <property type="molecule type" value="Genomic_DNA"/>
</dbReference>